<reference evidence="2" key="1">
    <citation type="submission" date="2021-04" db="EMBL/GenBank/DDBJ databases">
        <title>novel species isolated from subtropical streams in China.</title>
        <authorList>
            <person name="Lu H."/>
        </authorList>
    </citation>
    <scope>NUCLEOTIDE SEQUENCE</scope>
    <source>
        <strain evidence="2">FT137W</strain>
    </source>
</reference>
<dbReference type="Pfam" id="PF08818">
    <property type="entry name" value="DUF1801"/>
    <property type="match status" value="1"/>
</dbReference>
<gene>
    <name evidence="2" type="ORF">KDM90_13970</name>
</gene>
<dbReference type="RefSeq" id="WP_212676243.1">
    <property type="nucleotide sequence ID" value="NZ_JAGSPJ010000006.1"/>
</dbReference>
<keyword evidence="3" id="KW-1185">Reference proteome</keyword>
<evidence type="ECO:0000313" key="2">
    <source>
        <dbReference type="EMBL" id="MBR7801110.1"/>
    </source>
</evidence>
<dbReference type="Proteomes" id="UP000678545">
    <property type="component" value="Unassembled WGS sequence"/>
</dbReference>
<proteinExistence type="predicted"/>
<dbReference type="AlphaFoldDB" id="A0A941E2F4"/>
<protein>
    <submittedName>
        <fullName evidence="2">DUF1801 domain-containing protein</fullName>
    </submittedName>
</protein>
<comment type="caution">
    <text evidence="2">The sequence shown here is derived from an EMBL/GenBank/DDBJ whole genome shotgun (WGS) entry which is preliminary data.</text>
</comment>
<dbReference type="SUPFAM" id="SSF159888">
    <property type="entry name" value="YdhG-like"/>
    <property type="match status" value="1"/>
</dbReference>
<evidence type="ECO:0000259" key="1">
    <source>
        <dbReference type="Pfam" id="PF08818"/>
    </source>
</evidence>
<organism evidence="2 3">
    <name type="scientific">Undibacterium fentianense</name>
    <dbReference type="NCBI Taxonomy" id="2828728"/>
    <lineage>
        <taxon>Bacteria</taxon>
        <taxon>Pseudomonadati</taxon>
        <taxon>Pseudomonadota</taxon>
        <taxon>Betaproteobacteria</taxon>
        <taxon>Burkholderiales</taxon>
        <taxon>Oxalobacteraceae</taxon>
        <taxon>Undibacterium</taxon>
    </lineage>
</organism>
<evidence type="ECO:0000313" key="3">
    <source>
        <dbReference type="Proteomes" id="UP000678545"/>
    </source>
</evidence>
<sequence length="125" mass="14148">MHHQLQDERVQGLLDDLRLTRPDHYTLVQAVRQIILDMAPGIVEEVKYGGILFGILQPFCGVFVYSNHITIEFSDGAKLPDQFGMLAGQGKLRRHIKLNQLEDVSIKQLPHFIELASHQNTCDSA</sequence>
<accession>A0A941E2F4</accession>
<dbReference type="EMBL" id="JAGSPJ010000006">
    <property type="protein sequence ID" value="MBR7801110.1"/>
    <property type="molecule type" value="Genomic_DNA"/>
</dbReference>
<name>A0A941E2F4_9BURK</name>
<feature type="domain" description="YdhG-like" evidence="1">
    <location>
        <begin position="28"/>
        <end position="115"/>
    </location>
</feature>
<dbReference type="InterPro" id="IPR014922">
    <property type="entry name" value="YdhG-like"/>
</dbReference>